<proteinExistence type="predicted"/>
<keyword evidence="3" id="KW-1185">Reference proteome</keyword>
<name>A0A9W6B6T8_9FLAO</name>
<keyword evidence="1" id="KW-0812">Transmembrane</keyword>
<sequence length="108" mass="12658">MGVFGGELFFYIKYTRSFNKRKNKFLLESLMKGTYAKNILFILNIFIINALVSYTDNHVVNDDDKWVIAGVIIIFLRVSFSVFYELPQSAEKYLTATFPEYKFLNEQS</sequence>
<organism evidence="2 3">
    <name type="scientific">Neptunitalea chrysea</name>
    <dbReference type="NCBI Taxonomy" id="1647581"/>
    <lineage>
        <taxon>Bacteria</taxon>
        <taxon>Pseudomonadati</taxon>
        <taxon>Bacteroidota</taxon>
        <taxon>Flavobacteriia</taxon>
        <taxon>Flavobacteriales</taxon>
        <taxon>Flavobacteriaceae</taxon>
        <taxon>Neptunitalea</taxon>
    </lineage>
</organism>
<reference evidence="2" key="1">
    <citation type="submission" date="2022-07" db="EMBL/GenBank/DDBJ databases">
        <title>Taxonomy of Novel Oxalotrophic and Methylotrophic Bacteria.</title>
        <authorList>
            <person name="Sahin N."/>
            <person name="Tani A."/>
        </authorList>
    </citation>
    <scope>NUCLEOTIDE SEQUENCE</scope>
    <source>
        <strain evidence="2">AM327</strain>
    </source>
</reference>
<accession>A0A9W6B6T8</accession>
<feature type="transmembrane region" description="Helical" evidence="1">
    <location>
        <begin position="66"/>
        <end position="84"/>
    </location>
</feature>
<gene>
    <name evidence="2" type="ORF">NBRC110019_19170</name>
</gene>
<evidence type="ECO:0000256" key="1">
    <source>
        <dbReference type="SAM" id="Phobius"/>
    </source>
</evidence>
<keyword evidence="1" id="KW-1133">Transmembrane helix</keyword>
<feature type="transmembrane region" description="Helical" evidence="1">
    <location>
        <begin position="35"/>
        <end position="54"/>
    </location>
</feature>
<dbReference type="EMBL" id="BRVP01000012">
    <property type="protein sequence ID" value="GLB52877.1"/>
    <property type="molecule type" value="Genomic_DNA"/>
</dbReference>
<protein>
    <submittedName>
        <fullName evidence="2">Uncharacterized protein</fullName>
    </submittedName>
</protein>
<dbReference type="AlphaFoldDB" id="A0A9W6B6T8"/>
<evidence type="ECO:0000313" key="3">
    <source>
        <dbReference type="Proteomes" id="UP001143545"/>
    </source>
</evidence>
<comment type="caution">
    <text evidence="2">The sequence shown here is derived from an EMBL/GenBank/DDBJ whole genome shotgun (WGS) entry which is preliminary data.</text>
</comment>
<evidence type="ECO:0000313" key="2">
    <source>
        <dbReference type="EMBL" id="GLB52877.1"/>
    </source>
</evidence>
<keyword evidence="1" id="KW-0472">Membrane</keyword>
<dbReference type="Proteomes" id="UP001143545">
    <property type="component" value="Unassembled WGS sequence"/>
</dbReference>